<evidence type="ECO:0000313" key="4">
    <source>
        <dbReference type="EMBL" id="MDS0260263.1"/>
    </source>
</evidence>
<dbReference type="RefSeq" id="WP_310919931.1">
    <property type="nucleotide sequence ID" value="NZ_JAMQON010000003.1"/>
</dbReference>
<sequence>MNGAMANRRMLLLIGVVVCVALSGVTVVPASGSATVGTSESVVSGGTMQVTTQETFSFDSKYPNSDPCVVSQELLTRTSSGGTTCTGSLEADGSSTTLEFENWQWDTLEQPDIGLNLRETLPDGTISDPNGDSFQFSSFTTEVFCGTPISFTVAGYEDGTQVDSQSYTISSTEPVTTRVIGFASVDEVRFEGYSDTSSFDANSCVTVDDFVVDQAVSSNTQPSFSNLDATVTYDEASGTPVVVDSDATVADTELDAAGDYAGSTLTVVREGGASADDSYGFDTSAGTFATSGSELTTGGSAFASYTQSGGTLTIDFTAAETAATPALVDDVLQAITYENIGDPVVVEYGLTLSFDDGDPDGALQTSESQSVIFDPALEPISTSTTLDFTSLGPELGNGDSVDARNVRELLFYGYQFGDAAENSLVASNELQLEQATRDPATTGTRFESDEPFALDSLDIDNYGDSGQDVTVYGYRDGTRVASQTYTMAASSGYQTRDPDGDDSEFRRVDEVRFTTGVSDQVAIDNIVVDQSNVSPSADLDTGADGTASSVTFSENDDQGTASGDGVAVTGPVDLADSDGTVESVTVTLDNPQGDAGEGLAVDTSGLAADLGFSASTNEITVTRNTASTADLEAAVEAVRFQNDDDAPDATDRAVTVTATDDAGATASATATVTVQPGNDAPSITAPGGTLQPDEDVAFDLTGANEIQVADPDDGGGLMRLTLTAQHGTLTVGSTTGLAVVSGSNGASSLTVSGPKSDVNAALGTLSYRSDTDYFGTDTVTATVSDEGNTGTDPGLTGDGNSETDSATVSLDVQPVADAPTIGAIADQATDEDQPLSGVAFTVGDAETAAGSLTLSFSADTPSLVESHAFGGSGTDRTLDIVPAADQSGSTLVTVEVSDGSLTAREEFRLTVDPVDDRPTITAVSDLTVDEDSDVAPVSFQVDDVETAPGSLTVGASSGDQSLVPDANLAVSGTGTDRTLDVTLAPNATGTATITLEADDGGLSGTESFTLTVAPVNDPPSIDNAPDATVTEDSPYSYTPAVTDVDAGDTTAFSIVNQPSWATFDTATGELSGTPTNDDVGSYDGIGITVEDGDGATDTVGPFGIDVANTNDPPTIGGTAPDAPEDSVYSFTPTAVDVDAGDAVTFTITNRPPWATFDTATGEIAGTPTNDDVGAYGGIEITATDTAGETATLGPFGIDVTNTNDPPSIDNTPSATVAEDSVYSYTPAVSDADAGDTTTFTIVNQPSWATFDTATGELSGTPTNDDVGTADGIEITVEDGGGATDTVGPFGIDVTNTNDAPTADADSYTTAEDTALSVAAPGVLDGDGDVDGDALTVALVSSPANGALTLAANGSVEYVPAANRTGEETFTYEIADGNGATAQATVTLTVEAVNDAPSIDLGANRTVTNDTSERTVPDFATGFSPGGGSDEAGQGVRAFVVSVERDPAGILDSVAVTDTDGDDNGTLTYAVDDGVEGTATVAVRVRDDGGTANEGTDTSGVERFNITVDTRPPAVTGARTGQRTLTLRTDETLSTDSGDVPDGGDFAVTAGGRAVAVTDVAVDGRNLSLTLADSIAAEDDVTLRYAPGRKVPEDAGGNRVAGVTDLSVTNTVPDAVDDAYTVLEDNTLAVDADLGVVANDTDADDGDLTVSVVTNTSDGRLTLAANGSFEYRPDRNYNGDDAFVYELRDTDGNTDRAVVNITVLPVRDGGGGGGSSSGTSVTVDESDDSATAEVSVSDAKRGEPVQIPLAGGDSDTGGDQRNVDVPSIELTVERDGDFGLSVSTSEIRAGGPAAEEPESGVSAPSDRDREFAASTGSTPMGRVTVTHSIDDADIGEVAFTFRLRKSYLRENRIGPSSVSLYRDETTRWNRLPTTVVGETDTHYVFRATAPGLSVFTVGTNASMVTVTEATRRTATVDTGQPAAVDVTLTNRGTVERTYPLELTADGSAVATDSVDVAAGTNRTVTLSSTFETAGTYALAVDGQSVGTVSVRARSATGPTPEPATVTPTETATGASGPGMGVVAALLAVSLAVGLRRRRER</sequence>
<name>A0ABU2FDC3_9EURY</name>
<gene>
    <name evidence="4" type="ORF">NDI56_12740</name>
</gene>
<dbReference type="InterPro" id="IPR006644">
    <property type="entry name" value="Cadg"/>
</dbReference>
<comment type="caution">
    <text evidence="4">The sequence shown here is derived from an EMBL/GenBank/DDBJ whole genome shotgun (WGS) entry which is preliminary data.</text>
</comment>
<keyword evidence="2" id="KW-1133">Transmembrane helix</keyword>
<dbReference type="Gene3D" id="2.60.40.10">
    <property type="entry name" value="Immunoglobulins"/>
    <property type="match status" value="6"/>
</dbReference>
<dbReference type="InterPro" id="IPR015919">
    <property type="entry name" value="Cadherin-like_sf"/>
</dbReference>
<dbReference type="Proteomes" id="UP001259659">
    <property type="component" value="Unassembled WGS sequence"/>
</dbReference>
<keyword evidence="2" id="KW-0472">Membrane</keyword>
<evidence type="ECO:0000256" key="1">
    <source>
        <dbReference type="SAM" id="MobiDB-lite"/>
    </source>
</evidence>
<keyword evidence="2" id="KW-0812">Transmembrane</keyword>
<dbReference type="InterPro" id="IPR028059">
    <property type="entry name" value="SWM_rpt"/>
</dbReference>
<dbReference type="InterPro" id="IPR013783">
    <property type="entry name" value="Ig-like_fold"/>
</dbReference>
<dbReference type="Pfam" id="PF05345">
    <property type="entry name" value="He_PIG"/>
    <property type="match status" value="3"/>
</dbReference>
<evidence type="ECO:0000313" key="5">
    <source>
        <dbReference type="Proteomes" id="UP001259659"/>
    </source>
</evidence>
<dbReference type="NCBIfam" id="TIGR04213">
    <property type="entry name" value="PGF_pre_PGF"/>
    <property type="match status" value="1"/>
</dbReference>
<reference evidence="4 5" key="1">
    <citation type="submission" date="2022-06" db="EMBL/GenBank/DDBJ databases">
        <title>Haloarcula sp. a new haloarchaeum isolate from saline soil.</title>
        <authorList>
            <person name="Strakova D."/>
            <person name="Galisteo C."/>
            <person name="Sanchez-Porro C."/>
            <person name="Ventosa A."/>
        </authorList>
    </citation>
    <scope>NUCLEOTIDE SEQUENCE [LARGE SCALE GENOMIC DNA]</scope>
    <source>
        <strain evidence="4 5">S1CR25-12</strain>
    </source>
</reference>
<dbReference type="NCBIfam" id="NF012211">
    <property type="entry name" value="tand_rpt_95"/>
    <property type="match status" value="2"/>
</dbReference>
<proteinExistence type="predicted"/>
<accession>A0ABU2FDC3</accession>
<evidence type="ECO:0000256" key="2">
    <source>
        <dbReference type="SAM" id="Phobius"/>
    </source>
</evidence>
<dbReference type="EMBL" id="JAMQON010000003">
    <property type="protein sequence ID" value="MDS0260263.1"/>
    <property type="molecule type" value="Genomic_DNA"/>
</dbReference>
<evidence type="ECO:0000259" key="3">
    <source>
        <dbReference type="SMART" id="SM00736"/>
    </source>
</evidence>
<dbReference type="Gene3D" id="2.60.40.2810">
    <property type="match status" value="2"/>
</dbReference>
<dbReference type="SUPFAM" id="SSF49313">
    <property type="entry name" value="Cadherin-like"/>
    <property type="match status" value="3"/>
</dbReference>
<feature type="domain" description="Dystroglycan-type cadherin-like" evidence="3">
    <location>
        <begin position="1114"/>
        <end position="1206"/>
    </location>
</feature>
<feature type="region of interest" description="Disordered" evidence="1">
    <location>
        <begin position="783"/>
        <end position="804"/>
    </location>
</feature>
<dbReference type="Pfam" id="PF17963">
    <property type="entry name" value="Big_9"/>
    <property type="match status" value="2"/>
</dbReference>
<feature type="compositionally biased region" description="Low complexity" evidence="1">
    <location>
        <begin position="1994"/>
        <end position="2014"/>
    </location>
</feature>
<feature type="region of interest" description="Disordered" evidence="1">
    <location>
        <begin position="1778"/>
        <end position="1822"/>
    </location>
</feature>
<feature type="domain" description="Dystroglycan-type cadherin-like" evidence="3">
    <location>
        <begin position="1207"/>
        <end position="1300"/>
    </location>
</feature>
<organism evidence="4 5">
    <name type="scientific">Haloarcula saliterrae</name>
    <dbReference type="NCBI Taxonomy" id="2950534"/>
    <lineage>
        <taxon>Archaea</taxon>
        <taxon>Methanobacteriati</taxon>
        <taxon>Methanobacteriota</taxon>
        <taxon>Stenosarchaea group</taxon>
        <taxon>Halobacteria</taxon>
        <taxon>Halobacteriales</taxon>
        <taxon>Haloarculaceae</taxon>
        <taxon>Haloarcula</taxon>
    </lineage>
</organism>
<feature type="transmembrane region" description="Helical" evidence="2">
    <location>
        <begin position="2013"/>
        <end position="2033"/>
    </location>
</feature>
<feature type="domain" description="Dystroglycan-type cadherin-like" evidence="3">
    <location>
        <begin position="819"/>
        <end position="918"/>
    </location>
</feature>
<feature type="domain" description="Dystroglycan-type cadherin-like" evidence="3">
    <location>
        <begin position="1020"/>
        <end position="1113"/>
    </location>
</feature>
<dbReference type="SMART" id="SM00736">
    <property type="entry name" value="CADG"/>
    <property type="match status" value="4"/>
</dbReference>
<feature type="compositionally biased region" description="Polar residues" evidence="1">
    <location>
        <begin position="546"/>
        <end position="561"/>
    </location>
</feature>
<dbReference type="InterPro" id="IPR026453">
    <property type="entry name" value="PGF_pre_PGF"/>
</dbReference>
<protein>
    <submittedName>
        <fullName evidence="4">Tandem-95 repeat protein</fullName>
    </submittedName>
</protein>
<feature type="region of interest" description="Disordered" evidence="1">
    <location>
        <begin position="1703"/>
        <end position="1760"/>
    </location>
</feature>
<dbReference type="Pfam" id="PF13753">
    <property type="entry name" value="SWM_repeat"/>
    <property type="match status" value="1"/>
</dbReference>
<feature type="region of interest" description="Disordered" evidence="1">
    <location>
        <begin position="1015"/>
        <end position="1036"/>
    </location>
</feature>
<feature type="region of interest" description="Disordered" evidence="1">
    <location>
        <begin position="1992"/>
        <end position="2014"/>
    </location>
</feature>
<feature type="region of interest" description="Disordered" evidence="1">
    <location>
        <begin position="533"/>
        <end position="568"/>
    </location>
</feature>
<keyword evidence="5" id="KW-1185">Reference proteome</keyword>